<accession>A0A0L0VFK1</accession>
<evidence type="ECO:0000256" key="1">
    <source>
        <dbReference type="SAM" id="MobiDB-lite"/>
    </source>
</evidence>
<gene>
    <name evidence="2" type="ORF">PSTG_09013</name>
</gene>
<evidence type="ECO:0000313" key="3">
    <source>
        <dbReference type="Proteomes" id="UP000054564"/>
    </source>
</evidence>
<dbReference type="Proteomes" id="UP000054564">
    <property type="component" value="Unassembled WGS sequence"/>
</dbReference>
<dbReference type="AlphaFoldDB" id="A0A0L0VFK1"/>
<reference evidence="3" key="1">
    <citation type="submission" date="2014-03" db="EMBL/GenBank/DDBJ databases">
        <title>The Genome Sequence of Puccinia striiformis f. sp. tritici PST-78.</title>
        <authorList>
            <consortium name="The Broad Institute Genome Sequencing Platform"/>
            <person name="Cuomo C."/>
            <person name="Hulbert S."/>
            <person name="Chen X."/>
            <person name="Walker B."/>
            <person name="Young S.K."/>
            <person name="Zeng Q."/>
            <person name="Gargeya S."/>
            <person name="Fitzgerald M."/>
            <person name="Haas B."/>
            <person name="Abouelleil A."/>
            <person name="Alvarado L."/>
            <person name="Arachchi H.M."/>
            <person name="Berlin A.M."/>
            <person name="Chapman S.B."/>
            <person name="Goldberg J."/>
            <person name="Griggs A."/>
            <person name="Gujja S."/>
            <person name="Hansen M."/>
            <person name="Howarth C."/>
            <person name="Imamovic A."/>
            <person name="Larimer J."/>
            <person name="McCowan C."/>
            <person name="Montmayeur A."/>
            <person name="Murphy C."/>
            <person name="Neiman D."/>
            <person name="Pearson M."/>
            <person name="Priest M."/>
            <person name="Roberts A."/>
            <person name="Saif S."/>
            <person name="Shea T."/>
            <person name="Sisk P."/>
            <person name="Sykes S."/>
            <person name="Wortman J."/>
            <person name="Nusbaum C."/>
            <person name="Birren B."/>
        </authorList>
    </citation>
    <scope>NUCLEOTIDE SEQUENCE [LARGE SCALE GENOMIC DNA]</scope>
    <source>
        <strain evidence="3">race PST-78</strain>
    </source>
</reference>
<proteinExistence type="predicted"/>
<name>A0A0L0VFK1_9BASI</name>
<feature type="region of interest" description="Disordered" evidence="1">
    <location>
        <begin position="93"/>
        <end position="120"/>
    </location>
</feature>
<feature type="compositionally biased region" description="Low complexity" evidence="1">
    <location>
        <begin position="102"/>
        <end position="114"/>
    </location>
</feature>
<dbReference type="EMBL" id="AJIL01000064">
    <property type="protein sequence ID" value="KNE97794.1"/>
    <property type="molecule type" value="Genomic_DNA"/>
</dbReference>
<evidence type="ECO:0000313" key="2">
    <source>
        <dbReference type="EMBL" id="KNE97794.1"/>
    </source>
</evidence>
<keyword evidence="3" id="KW-1185">Reference proteome</keyword>
<comment type="caution">
    <text evidence="2">The sequence shown here is derived from an EMBL/GenBank/DDBJ whole genome shotgun (WGS) entry which is preliminary data.</text>
</comment>
<sequence length="120" mass="13162">MAPGVFPDPQKLGGTSWDPPCKLEKLQLVGRLCRRAVATSLLQLVGEAFRRAVATSARRKALLTSWRSYSSSAKLPDELQLIQLVGEAFRRAPDHPARRRSFPTSSSSSGLSVKLSDELK</sequence>
<protein>
    <submittedName>
        <fullName evidence="2">Uncharacterized protein</fullName>
    </submittedName>
</protein>
<organism evidence="2 3">
    <name type="scientific">Puccinia striiformis f. sp. tritici PST-78</name>
    <dbReference type="NCBI Taxonomy" id="1165861"/>
    <lineage>
        <taxon>Eukaryota</taxon>
        <taxon>Fungi</taxon>
        <taxon>Dikarya</taxon>
        <taxon>Basidiomycota</taxon>
        <taxon>Pucciniomycotina</taxon>
        <taxon>Pucciniomycetes</taxon>
        <taxon>Pucciniales</taxon>
        <taxon>Pucciniaceae</taxon>
        <taxon>Puccinia</taxon>
    </lineage>
</organism>